<dbReference type="WBParaSite" id="NBR_0001192601-mRNA-1">
    <property type="protein sequence ID" value="NBR_0001192601-mRNA-1"/>
    <property type="gene ID" value="NBR_0001192601"/>
</dbReference>
<name>A0A0N4Y720_NIPBR</name>
<reference evidence="4" key="1">
    <citation type="submission" date="2017-02" db="UniProtKB">
        <authorList>
            <consortium name="WormBaseParasite"/>
        </authorList>
    </citation>
    <scope>IDENTIFICATION</scope>
</reference>
<protein>
    <submittedName>
        <fullName evidence="4">Secreted protein</fullName>
    </submittedName>
</protein>
<evidence type="ECO:0000313" key="3">
    <source>
        <dbReference type="Proteomes" id="UP000271162"/>
    </source>
</evidence>
<accession>A0A0N4Y720</accession>
<evidence type="ECO:0000313" key="4">
    <source>
        <dbReference type="WBParaSite" id="NBR_0001192601-mRNA-1"/>
    </source>
</evidence>
<organism evidence="4">
    <name type="scientific">Nippostrongylus brasiliensis</name>
    <name type="common">Rat hookworm</name>
    <dbReference type="NCBI Taxonomy" id="27835"/>
    <lineage>
        <taxon>Eukaryota</taxon>
        <taxon>Metazoa</taxon>
        <taxon>Ecdysozoa</taxon>
        <taxon>Nematoda</taxon>
        <taxon>Chromadorea</taxon>
        <taxon>Rhabditida</taxon>
        <taxon>Rhabditina</taxon>
        <taxon>Rhabditomorpha</taxon>
        <taxon>Strongyloidea</taxon>
        <taxon>Heligmosomidae</taxon>
        <taxon>Nippostrongylus</taxon>
    </lineage>
</organism>
<evidence type="ECO:0000256" key="1">
    <source>
        <dbReference type="SAM" id="SignalP"/>
    </source>
</evidence>
<reference evidence="2 3" key="2">
    <citation type="submission" date="2018-11" db="EMBL/GenBank/DDBJ databases">
        <authorList>
            <consortium name="Pathogen Informatics"/>
        </authorList>
    </citation>
    <scope>NUCLEOTIDE SEQUENCE [LARGE SCALE GENOMIC DNA]</scope>
</reference>
<dbReference type="Proteomes" id="UP000271162">
    <property type="component" value="Unassembled WGS sequence"/>
</dbReference>
<keyword evidence="1" id="KW-0732">Signal</keyword>
<feature type="signal peptide" evidence="1">
    <location>
        <begin position="1"/>
        <end position="17"/>
    </location>
</feature>
<dbReference type="AlphaFoldDB" id="A0A0N4Y720"/>
<evidence type="ECO:0000313" key="2">
    <source>
        <dbReference type="EMBL" id="VDL75516.1"/>
    </source>
</evidence>
<proteinExistence type="predicted"/>
<gene>
    <name evidence="2" type="ORF">NBR_LOCUS11927</name>
</gene>
<sequence length="70" mass="7466">MAVSLFLLVVMFSYSHGRPVICNTNSAEGAIVLDVKDCTEQVPVPSSGARIHVEATPSLCEIMGGVEKFL</sequence>
<feature type="chain" id="PRO_5043125507" evidence="1">
    <location>
        <begin position="18"/>
        <end position="70"/>
    </location>
</feature>
<keyword evidence="3" id="KW-1185">Reference proteome</keyword>
<dbReference type="EMBL" id="UYSL01020631">
    <property type="protein sequence ID" value="VDL75516.1"/>
    <property type="molecule type" value="Genomic_DNA"/>
</dbReference>